<evidence type="ECO:0000256" key="5">
    <source>
        <dbReference type="ARBA" id="ARBA00022771"/>
    </source>
</evidence>
<dbReference type="InterPro" id="IPR048420">
    <property type="entry name" value="Zap1-like_Znf1"/>
</dbReference>
<dbReference type="InterPro" id="IPR036236">
    <property type="entry name" value="Znf_C2H2_sf"/>
</dbReference>
<dbReference type="PANTHER" id="PTHR47257">
    <property type="entry name" value="PH-RESPONSE TRANSCRIPTION FACTOR PACC/RIM101"/>
    <property type="match status" value="1"/>
</dbReference>
<evidence type="ECO:0000256" key="4">
    <source>
        <dbReference type="ARBA" id="ARBA00022737"/>
    </source>
</evidence>
<keyword evidence="5 9" id="KW-0863">Zinc-finger</keyword>
<keyword evidence="4" id="KW-0677">Repeat</keyword>
<comment type="subcellular location">
    <subcellularLocation>
        <location evidence="1">Nucleus</location>
    </subcellularLocation>
</comment>
<evidence type="ECO:0000259" key="11">
    <source>
        <dbReference type="PROSITE" id="PS50157"/>
    </source>
</evidence>
<accession>A0AAD4LHL6</accession>
<feature type="domain" description="C2H2-type" evidence="11">
    <location>
        <begin position="104"/>
        <end position="133"/>
    </location>
</feature>
<feature type="compositionally biased region" description="Low complexity" evidence="10">
    <location>
        <begin position="538"/>
        <end position="557"/>
    </location>
</feature>
<dbReference type="PROSITE" id="PS50157">
    <property type="entry name" value="ZINC_FINGER_C2H2_2"/>
    <property type="match status" value="3"/>
</dbReference>
<keyword evidence="2" id="KW-0678">Repressor</keyword>
<dbReference type="GO" id="GO:0000981">
    <property type="term" value="F:DNA-binding transcription factor activity, RNA polymerase II-specific"/>
    <property type="evidence" value="ECO:0007669"/>
    <property type="project" value="UniProtKB-ARBA"/>
</dbReference>
<feature type="compositionally biased region" description="Polar residues" evidence="10">
    <location>
        <begin position="215"/>
        <end position="226"/>
    </location>
</feature>
<evidence type="ECO:0000256" key="3">
    <source>
        <dbReference type="ARBA" id="ARBA00022723"/>
    </source>
</evidence>
<evidence type="ECO:0000256" key="1">
    <source>
        <dbReference type="ARBA" id="ARBA00004123"/>
    </source>
</evidence>
<protein>
    <recommendedName>
        <fullName evidence="11">C2H2-type domain-containing protein</fullName>
    </recommendedName>
</protein>
<organism evidence="12 13">
    <name type="scientific">Lactarius akahatsu</name>
    <dbReference type="NCBI Taxonomy" id="416441"/>
    <lineage>
        <taxon>Eukaryota</taxon>
        <taxon>Fungi</taxon>
        <taxon>Dikarya</taxon>
        <taxon>Basidiomycota</taxon>
        <taxon>Agaricomycotina</taxon>
        <taxon>Agaricomycetes</taxon>
        <taxon>Russulales</taxon>
        <taxon>Russulaceae</taxon>
        <taxon>Lactarius</taxon>
    </lineage>
</organism>
<evidence type="ECO:0000313" key="12">
    <source>
        <dbReference type="EMBL" id="KAH8992485.1"/>
    </source>
</evidence>
<feature type="compositionally biased region" description="Polar residues" evidence="10">
    <location>
        <begin position="368"/>
        <end position="378"/>
    </location>
</feature>
<dbReference type="SUPFAM" id="SSF57667">
    <property type="entry name" value="beta-beta-alpha zinc fingers"/>
    <property type="match status" value="2"/>
</dbReference>
<comment type="similarity">
    <text evidence="8">Belongs to the pacC/RIM101 family.</text>
</comment>
<evidence type="ECO:0000256" key="10">
    <source>
        <dbReference type="SAM" id="MobiDB-lite"/>
    </source>
</evidence>
<feature type="compositionally biased region" description="Basic and acidic residues" evidence="10">
    <location>
        <begin position="176"/>
        <end position="188"/>
    </location>
</feature>
<dbReference type="Gene3D" id="3.30.160.60">
    <property type="entry name" value="Classic Zinc Finger"/>
    <property type="match status" value="2"/>
</dbReference>
<dbReference type="GO" id="GO:0008270">
    <property type="term" value="F:zinc ion binding"/>
    <property type="evidence" value="ECO:0007669"/>
    <property type="project" value="UniProtKB-KW"/>
</dbReference>
<evidence type="ECO:0000256" key="8">
    <source>
        <dbReference type="ARBA" id="ARBA00038089"/>
    </source>
</evidence>
<dbReference type="Pfam" id="PF00096">
    <property type="entry name" value="zf-C2H2"/>
    <property type="match status" value="1"/>
</dbReference>
<keyword evidence="7" id="KW-0539">Nucleus</keyword>
<keyword evidence="3" id="KW-0479">Metal-binding</keyword>
<keyword evidence="6" id="KW-0862">Zinc</keyword>
<evidence type="ECO:0000256" key="7">
    <source>
        <dbReference type="ARBA" id="ARBA00023242"/>
    </source>
</evidence>
<dbReference type="GO" id="GO:0005634">
    <property type="term" value="C:nucleus"/>
    <property type="evidence" value="ECO:0007669"/>
    <property type="project" value="UniProtKB-SubCell"/>
</dbReference>
<gene>
    <name evidence="12" type="ORF">EDB92DRAFT_574084</name>
</gene>
<dbReference type="AlphaFoldDB" id="A0AAD4LHL6"/>
<dbReference type="Pfam" id="PF21816">
    <property type="entry name" value="Zap1_zf1"/>
    <property type="match status" value="1"/>
</dbReference>
<dbReference type="PROSITE" id="PS00028">
    <property type="entry name" value="ZINC_FINGER_C2H2_1"/>
    <property type="match status" value="3"/>
</dbReference>
<dbReference type="GO" id="GO:0000978">
    <property type="term" value="F:RNA polymerase II cis-regulatory region sequence-specific DNA binding"/>
    <property type="evidence" value="ECO:0007669"/>
    <property type="project" value="UniProtKB-ARBA"/>
</dbReference>
<feature type="compositionally biased region" description="Pro residues" evidence="10">
    <location>
        <begin position="436"/>
        <end position="445"/>
    </location>
</feature>
<dbReference type="SMART" id="SM00355">
    <property type="entry name" value="ZnF_C2H2"/>
    <property type="match status" value="3"/>
</dbReference>
<dbReference type="InterPro" id="IPR050806">
    <property type="entry name" value="pacC/RIM101"/>
</dbReference>
<evidence type="ECO:0000256" key="6">
    <source>
        <dbReference type="ARBA" id="ARBA00022833"/>
    </source>
</evidence>
<reference evidence="12" key="1">
    <citation type="submission" date="2022-01" db="EMBL/GenBank/DDBJ databases">
        <title>Comparative genomics reveals a dynamic genome evolution in the ectomycorrhizal milk-cap (Lactarius) mushrooms.</title>
        <authorList>
            <consortium name="DOE Joint Genome Institute"/>
            <person name="Lebreton A."/>
            <person name="Tang N."/>
            <person name="Kuo A."/>
            <person name="LaButti K."/>
            <person name="Drula E."/>
            <person name="Barry K."/>
            <person name="Clum A."/>
            <person name="Lipzen A."/>
            <person name="Mousain D."/>
            <person name="Ng V."/>
            <person name="Wang R."/>
            <person name="Wang X."/>
            <person name="Dai Y."/>
            <person name="Henrissat B."/>
            <person name="Grigoriev I.V."/>
            <person name="Guerin-Laguette A."/>
            <person name="Yu F."/>
            <person name="Martin F.M."/>
        </authorList>
    </citation>
    <scope>NUCLEOTIDE SEQUENCE</scope>
    <source>
        <strain evidence="12">QP</strain>
    </source>
</reference>
<comment type="caution">
    <text evidence="12">The sequence shown here is derived from an EMBL/GenBank/DDBJ whole genome shotgun (WGS) entry which is preliminary data.</text>
</comment>
<keyword evidence="13" id="KW-1185">Reference proteome</keyword>
<dbReference type="FunFam" id="3.30.160.60:FF:000072">
    <property type="entry name" value="zinc finger protein 143 isoform X1"/>
    <property type="match status" value="1"/>
</dbReference>
<feature type="compositionally biased region" description="Low complexity" evidence="10">
    <location>
        <begin position="463"/>
        <end position="482"/>
    </location>
</feature>
<feature type="region of interest" description="Disordered" evidence="10">
    <location>
        <begin position="355"/>
        <end position="378"/>
    </location>
</feature>
<sequence length="690" mass="75569">MTKKAKKVPRLGVPSRRQETSRLKTRFHSASRCHPIMSPPTSPHADDLASPPRSPPDDSLVSDTPSSHKCQWVDCTQAFPDPETLYNHLCHDHIGRKSTNNLCLTCKWKDCVTTCTKRDHITSHLRVHTPLKPHVCEICKKTFKRPQDLKKHEKIHTEEHHAQHKHSKALTVPDYARSRREPVDDNHSRFSSRPKLQPGHFAEASHFGALPTPSPEVTHQQTQLPSWETLRPDGSSAPSTGNKRSHDYAVAVEDFFQDVKKRRVSPSYNSPDMAERLTSLAYANSSVNANFNPRSVSLDIRSPEELAAVNNFLLTLGRDVVSVHEPRPSSNTQAYSSYFDYEQLSHLGLTGMPGITTSGTTGHGSSTYPSANGQHSSQSAFYATNPSVRTGQPLTSSSYGGLYPSVHDVANPALFSTANIERRMSSGSNNGGGIALPPPTSPPYTPAYQQPSPIGHMRPTPPLDLSSPHSSLSSPSNSTPPHMHQKDTAIVYDRSSRRVAPPAILASADFTSKSMRTILPLKAIPTRHSSPEDSEPGSSQQSSPTNPSSPLPTSSSLARPLYPHIRSGDDDLKLPPLHKHYPSLSPPSSPAREHAGPVLPSLREVAASAGTPTSTSGVEERLSRRLDGMKLSGRSNDDRERHAALIRDLLVTINERYRAQFTPGATRVVSAYSTRCRDARSAGLSIEFLL</sequence>
<feature type="domain" description="C2H2-type" evidence="11">
    <location>
        <begin position="134"/>
        <end position="161"/>
    </location>
</feature>
<feature type="region of interest" description="Disordered" evidence="10">
    <location>
        <begin position="523"/>
        <end position="596"/>
    </location>
</feature>
<feature type="region of interest" description="Disordered" evidence="10">
    <location>
        <begin position="156"/>
        <end position="244"/>
    </location>
</feature>
<evidence type="ECO:0000256" key="2">
    <source>
        <dbReference type="ARBA" id="ARBA00022491"/>
    </source>
</evidence>
<dbReference type="InterPro" id="IPR013087">
    <property type="entry name" value="Znf_C2H2_type"/>
</dbReference>
<evidence type="ECO:0000256" key="9">
    <source>
        <dbReference type="PROSITE-ProRule" id="PRU00042"/>
    </source>
</evidence>
<name>A0AAD4LHL6_9AGAM</name>
<dbReference type="Proteomes" id="UP001201163">
    <property type="component" value="Unassembled WGS sequence"/>
</dbReference>
<feature type="region of interest" description="Disordered" evidence="10">
    <location>
        <begin position="1"/>
        <end position="67"/>
    </location>
</feature>
<evidence type="ECO:0000313" key="13">
    <source>
        <dbReference type="Proteomes" id="UP001201163"/>
    </source>
</evidence>
<dbReference type="GO" id="GO:0045944">
    <property type="term" value="P:positive regulation of transcription by RNA polymerase II"/>
    <property type="evidence" value="ECO:0007669"/>
    <property type="project" value="TreeGrafter"/>
</dbReference>
<dbReference type="PANTHER" id="PTHR47257:SF1">
    <property type="entry name" value="PH-RESPONSE TRANSCRIPTION FACTOR PACC_RIM101"/>
    <property type="match status" value="1"/>
</dbReference>
<feature type="compositionally biased region" description="Low complexity" evidence="10">
    <location>
        <begin position="356"/>
        <end position="367"/>
    </location>
</feature>
<proteinExistence type="inferred from homology"/>
<dbReference type="EMBL" id="JAKELL010000022">
    <property type="protein sequence ID" value="KAH8992485.1"/>
    <property type="molecule type" value="Genomic_DNA"/>
</dbReference>
<feature type="domain" description="C2H2-type" evidence="11">
    <location>
        <begin position="68"/>
        <end position="98"/>
    </location>
</feature>
<feature type="region of interest" description="Disordered" evidence="10">
    <location>
        <begin position="423"/>
        <end position="485"/>
    </location>
</feature>